<dbReference type="GO" id="GO:1900226">
    <property type="term" value="P:negative regulation of NLRP3 inflammasome complex assembly"/>
    <property type="evidence" value="ECO:0007669"/>
    <property type="project" value="UniProtKB-ARBA"/>
</dbReference>
<dbReference type="GO" id="GO:0050850">
    <property type="term" value="P:positive regulation of calcium-mediated signaling"/>
    <property type="evidence" value="ECO:0007669"/>
    <property type="project" value="UniProtKB-ARBA"/>
</dbReference>
<evidence type="ECO:0000256" key="12">
    <source>
        <dbReference type="ARBA" id="ARBA00023180"/>
    </source>
</evidence>
<evidence type="ECO:0000256" key="4">
    <source>
        <dbReference type="ARBA" id="ARBA00022525"/>
    </source>
</evidence>
<organism evidence="20 21">
    <name type="scientific">Chrysochloris asiatica</name>
    <name type="common">Cape golden mole</name>
    <dbReference type="NCBI Taxonomy" id="185453"/>
    <lineage>
        <taxon>Eukaryota</taxon>
        <taxon>Metazoa</taxon>
        <taxon>Chordata</taxon>
        <taxon>Craniata</taxon>
        <taxon>Vertebrata</taxon>
        <taxon>Euteleostomi</taxon>
        <taxon>Mammalia</taxon>
        <taxon>Eutheria</taxon>
        <taxon>Afrotheria</taxon>
        <taxon>Chrysochloridae</taxon>
        <taxon>Chrysochlorinae</taxon>
        <taxon>Chrysochloris</taxon>
    </lineage>
</organism>
<dbReference type="GO" id="GO:0071396">
    <property type="term" value="P:cellular response to lipid"/>
    <property type="evidence" value="ECO:0007669"/>
    <property type="project" value="UniProtKB-ARBA"/>
</dbReference>
<keyword evidence="7 17" id="KW-1133">Transmembrane helix</keyword>
<dbReference type="GO" id="GO:0150079">
    <property type="term" value="P:negative regulation of neuroinflammatory response"/>
    <property type="evidence" value="ECO:0007669"/>
    <property type="project" value="UniProtKB-ARBA"/>
</dbReference>
<dbReference type="Gene3D" id="2.60.40.10">
    <property type="entry name" value="Immunoglobulins"/>
    <property type="match status" value="1"/>
</dbReference>
<dbReference type="CTD" id="54209"/>
<dbReference type="InterPro" id="IPR013783">
    <property type="entry name" value="Ig-like_fold"/>
</dbReference>
<dbReference type="RefSeq" id="XP_006860649.1">
    <property type="nucleotide sequence ID" value="XM_006860587.1"/>
</dbReference>
<keyword evidence="5 17" id="KW-0812">Transmembrane</keyword>
<evidence type="ECO:0000256" key="3">
    <source>
        <dbReference type="ARBA" id="ARBA00022475"/>
    </source>
</evidence>
<evidence type="ECO:0000256" key="7">
    <source>
        <dbReference type="ARBA" id="ARBA00022989"/>
    </source>
</evidence>
<dbReference type="GO" id="GO:0007166">
    <property type="term" value="P:cell surface receptor signaling pathway"/>
    <property type="evidence" value="ECO:0007669"/>
    <property type="project" value="UniProtKB-ARBA"/>
</dbReference>
<dbReference type="Pfam" id="PF07686">
    <property type="entry name" value="V-set"/>
    <property type="match status" value="1"/>
</dbReference>
<evidence type="ECO:0000256" key="17">
    <source>
        <dbReference type="SAM" id="Phobius"/>
    </source>
</evidence>
<evidence type="ECO:0000256" key="8">
    <source>
        <dbReference type="ARBA" id="ARBA00023121"/>
    </source>
</evidence>
<dbReference type="GO" id="GO:0004888">
    <property type="term" value="F:transmembrane signaling receptor activity"/>
    <property type="evidence" value="ECO:0007669"/>
    <property type="project" value="UniProtKB-ARBA"/>
</dbReference>
<dbReference type="FunFam" id="2.60.40.10:FF:001076">
    <property type="entry name" value="Triggering receptor expressed on myeloid cells 2"/>
    <property type="match status" value="1"/>
</dbReference>
<dbReference type="GO" id="GO:0048678">
    <property type="term" value="P:response to axon injury"/>
    <property type="evidence" value="ECO:0007669"/>
    <property type="project" value="UniProtKB-ARBA"/>
</dbReference>
<accession>A0A9B0TG10</accession>
<evidence type="ECO:0000256" key="11">
    <source>
        <dbReference type="ARBA" id="ARBA00023170"/>
    </source>
</evidence>
<keyword evidence="12" id="KW-0325">Glycoprotein</keyword>
<proteinExistence type="predicted"/>
<keyword evidence="10" id="KW-1015">Disulfide bond</keyword>
<evidence type="ECO:0000259" key="19">
    <source>
        <dbReference type="Pfam" id="PF07686"/>
    </source>
</evidence>
<feature type="chain" id="PRO_5039344983" description="Triggering receptor expressed on myeloid cells 2" evidence="18">
    <location>
        <begin position="19"/>
        <end position="226"/>
    </location>
</feature>
<protein>
    <recommendedName>
        <fullName evidence="15">Triggering receptor expressed on myeloid cells 2</fullName>
    </recommendedName>
    <alternativeName>
        <fullName evidence="16">Triggering receptor expressed on monocytes 2</fullName>
    </alternativeName>
</protein>
<keyword evidence="11 21" id="KW-0675">Receptor</keyword>
<dbReference type="GO" id="GO:0009986">
    <property type="term" value="C:cell surface"/>
    <property type="evidence" value="ECO:0007669"/>
    <property type="project" value="TreeGrafter"/>
</dbReference>
<dbReference type="InterPro" id="IPR013106">
    <property type="entry name" value="Ig_V-set"/>
</dbReference>
<keyword evidence="9 17" id="KW-0472">Membrane</keyword>
<evidence type="ECO:0000256" key="9">
    <source>
        <dbReference type="ARBA" id="ARBA00023136"/>
    </source>
</evidence>
<dbReference type="GeneID" id="102810963"/>
<evidence type="ECO:0000313" key="20">
    <source>
        <dbReference type="Proteomes" id="UP000504623"/>
    </source>
</evidence>
<name>A0A9B0TG10_CHRAS</name>
<evidence type="ECO:0000256" key="13">
    <source>
        <dbReference type="ARBA" id="ARBA00023319"/>
    </source>
</evidence>
<dbReference type="GO" id="GO:0006955">
    <property type="term" value="P:immune response"/>
    <property type="evidence" value="ECO:0007669"/>
    <property type="project" value="UniProtKB-ARBA"/>
</dbReference>
<evidence type="ECO:0000256" key="2">
    <source>
        <dbReference type="ARBA" id="ARBA00004613"/>
    </source>
</evidence>
<dbReference type="GO" id="GO:1900223">
    <property type="term" value="P:positive regulation of amyloid-beta clearance"/>
    <property type="evidence" value="ECO:0007669"/>
    <property type="project" value="UniProtKB-ARBA"/>
</dbReference>
<evidence type="ECO:0000256" key="1">
    <source>
        <dbReference type="ARBA" id="ARBA00004251"/>
    </source>
</evidence>
<dbReference type="SUPFAM" id="SSF48726">
    <property type="entry name" value="Immunoglobulin"/>
    <property type="match status" value="1"/>
</dbReference>
<comment type="subunit">
    <text evidence="14">Monomer. After ectodomain shedding, the extracellular domain oligomerizes, which is enhanced and stabilized by binding of phosphatidylserine. Interacts with TYROBP/DAP12. Interaction with TYROBP is required for stabilization of the TREM2 C-terminal fragment (TREM2-CTF) which is produced by proteolytic processing. Interacts with PLXNA1 (via TIG domains); the interaction mediates SEMA6D binding and signaling through TYROBP.</text>
</comment>
<dbReference type="GO" id="GO:1904141">
    <property type="term" value="P:positive regulation of microglial cell migration"/>
    <property type="evidence" value="ECO:0007669"/>
    <property type="project" value="UniProtKB-ARBA"/>
</dbReference>
<gene>
    <name evidence="21" type="primary">TREM2</name>
</gene>
<dbReference type="GO" id="GO:0150094">
    <property type="term" value="P:amyloid-beta clearance by cellular catabolic process"/>
    <property type="evidence" value="ECO:0007669"/>
    <property type="project" value="UniProtKB-ARBA"/>
</dbReference>
<dbReference type="GO" id="GO:0120035">
    <property type="term" value="P:regulation of plasma membrane bounded cell projection organization"/>
    <property type="evidence" value="ECO:0007669"/>
    <property type="project" value="UniProtKB-ARBA"/>
</dbReference>
<evidence type="ECO:0000256" key="18">
    <source>
        <dbReference type="SAM" id="SignalP"/>
    </source>
</evidence>
<dbReference type="GO" id="GO:0008289">
    <property type="term" value="F:lipid binding"/>
    <property type="evidence" value="ECO:0007669"/>
    <property type="project" value="UniProtKB-KW"/>
</dbReference>
<feature type="domain" description="Immunoglobulin V-set" evidence="19">
    <location>
        <begin position="22"/>
        <end position="122"/>
    </location>
</feature>
<dbReference type="OrthoDB" id="9805957at2759"/>
<keyword evidence="6 18" id="KW-0732">Signal</keyword>
<dbReference type="GO" id="GO:0006909">
    <property type="term" value="P:phagocytosis"/>
    <property type="evidence" value="ECO:0007669"/>
    <property type="project" value="UniProtKB-ARBA"/>
</dbReference>
<evidence type="ECO:0000256" key="16">
    <source>
        <dbReference type="ARBA" id="ARBA00080837"/>
    </source>
</evidence>
<dbReference type="Proteomes" id="UP000504623">
    <property type="component" value="Unplaced"/>
</dbReference>
<dbReference type="InterPro" id="IPR052314">
    <property type="entry name" value="Immune_rcpt_domain"/>
</dbReference>
<feature type="transmembrane region" description="Helical" evidence="17">
    <location>
        <begin position="174"/>
        <end position="196"/>
    </location>
</feature>
<sequence>MEPLQLVLLLALTGLSRAHNTTVVQGMEGWPLQVSCPYDSSKHWKRRKAWCRQLEEAGPCQQVVSTHHSWLLSFLKRRNGSTTITDDVLGGTLTVTLRNLQAHDAGLYLCQSLRGSEADVLSKVLVEVLTDPLNSQDSGDFWVPEEPKRFEDARVEHSISRSPSEEAFSSYTPVFLLLACIFLSKFLVASILWVAAWRGKKMKTPPASEFSYDYEPEHQLQTLTDL</sequence>
<dbReference type="GO" id="GO:0051898">
    <property type="term" value="P:negative regulation of phosphatidylinositol 3-kinase/protein kinase B signal transduction"/>
    <property type="evidence" value="ECO:0007669"/>
    <property type="project" value="UniProtKB-ARBA"/>
</dbReference>
<dbReference type="GO" id="GO:1904951">
    <property type="term" value="P:positive regulation of establishment of protein localization"/>
    <property type="evidence" value="ECO:0007669"/>
    <property type="project" value="UniProtKB-ARBA"/>
</dbReference>
<dbReference type="InterPro" id="IPR036179">
    <property type="entry name" value="Ig-like_dom_sf"/>
</dbReference>
<evidence type="ECO:0000256" key="6">
    <source>
        <dbReference type="ARBA" id="ARBA00022729"/>
    </source>
</evidence>
<dbReference type="GO" id="GO:1904646">
    <property type="term" value="P:cellular response to amyloid-beta"/>
    <property type="evidence" value="ECO:0007669"/>
    <property type="project" value="UniProtKB-ARBA"/>
</dbReference>
<dbReference type="GO" id="GO:0005886">
    <property type="term" value="C:plasma membrane"/>
    <property type="evidence" value="ECO:0007669"/>
    <property type="project" value="UniProtKB-SubCell"/>
</dbReference>
<dbReference type="GO" id="GO:0005576">
    <property type="term" value="C:extracellular region"/>
    <property type="evidence" value="ECO:0007669"/>
    <property type="project" value="UniProtKB-SubCell"/>
</dbReference>
<dbReference type="GO" id="GO:1903980">
    <property type="term" value="P:positive regulation of microglial cell activation"/>
    <property type="evidence" value="ECO:0007669"/>
    <property type="project" value="UniProtKB-ARBA"/>
</dbReference>
<dbReference type="AlphaFoldDB" id="A0A9B0TG10"/>
<dbReference type="GO" id="GO:0060100">
    <property type="term" value="P:positive regulation of phagocytosis, engulfment"/>
    <property type="evidence" value="ECO:0007669"/>
    <property type="project" value="UniProtKB-ARBA"/>
</dbReference>
<reference evidence="21" key="1">
    <citation type="submission" date="2025-08" db="UniProtKB">
        <authorList>
            <consortium name="RefSeq"/>
        </authorList>
    </citation>
    <scope>IDENTIFICATION</scope>
    <source>
        <tissue evidence="21">Spleen</tissue>
    </source>
</reference>
<dbReference type="GO" id="GO:0070374">
    <property type="term" value="P:positive regulation of ERK1 and ERK2 cascade"/>
    <property type="evidence" value="ECO:0007669"/>
    <property type="project" value="UniProtKB-ARBA"/>
</dbReference>
<dbReference type="GO" id="GO:0097367">
    <property type="term" value="F:carbohydrate derivative binding"/>
    <property type="evidence" value="ECO:0007669"/>
    <property type="project" value="UniProtKB-ARBA"/>
</dbReference>
<dbReference type="PANTHER" id="PTHR16423">
    <property type="entry name" value="TREM-LIKE TRANSCRIPT PROTEIN"/>
    <property type="match status" value="1"/>
</dbReference>
<evidence type="ECO:0000256" key="14">
    <source>
        <dbReference type="ARBA" id="ARBA00062942"/>
    </source>
</evidence>
<evidence type="ECO:0000256" key="5">
    <source>
        <dbReference type="ARBA" id="ARBA00022692"/>
    </source>
</evidence>
<evidence type="ECO:0000256" key="10">
    <source>
        <dbReference type="ARBA" id="ARBA00023157"/>
    </source>
</evidence>
<dbReference type="GO" id="GO:0010628">
    <property type="term" value="P:positive regulation of gene expression"/>
    <property type="evidence" value="ECO:0007669"/>
    <property type="project" value="UniProtKB-ARBA"/>
</dbReference>
<keyword evidence="3" id="KW-1003">Cell membrane</keyword>
<dbReference type="GO" id="GO:0080090">
    <property type="term" value="P:regulation of primary metabolic process"/>
    <property type="evidence" value="ECO:0007669"/>
    <property type="project" value="UniProtKB-ARBA"/>
</dbReference>
<keyword evidence="20" id="KW-1185">Reference proteome</keyword>
<comment type="subcellular location">
    <subcellularLocation>
        <location evidence="1">Cell membrane</location>
        <topology evidence="1">Single-pass type I membrane protein</topology>
    </subcellularLocation>
    <subcellularLocation>
        <location evidence="2">Secreted</location>
    </subcellularLocation>
</comment>
<keyword evidence="13" id="KW-0393">Immunoglobulin domain</keyword>
<evidence type="ECO:0000313" key="21">
    <source>
        <dbReference type="RefSeq" id="XP_006860649.1"/>
    </source>
</evidence>
<feature type="signal peptide" evidence="18">
    <location>
        <begin position="1"/>
        <end position="18"/>
    </location>
</feature>
<keyword evidence="8" id="KW-0446">Lipid-binding</keyword>
<dbReference type="GO" id="GO:0048468">
    <property type="term" value="P:cell development"/>
    <property type="evidence" value="ECO:0007669"/>
    <property type="project" value="UniProtKB-ARBA"/>
</dbReference>
<dbReference type="GO" id="GO:0035176">
    <property type="term" value="P:social behavior"/>
    <property type="evidence" value="ECO:0007669"/>
    <property type="project" value="UniProtKB-ARBA"/>
</dbReference>
<dbReference type="PANTHER" id="PTHR16423:SF11">
    <property type="entry name" value="IG-LIKE DOMAIN-CONTAINING PROTEIN"/>
    <property type="match status" value="1"/>
</dbReference>
<evidence type="ECO:0000256" key="15">
    <source>
        <dbReference type="ARBA" id="ARBA00070587"/>
    </source>
</evidence>
<keyword evidence="4" id="KW-0964">Secreted</keyword>